<dbReference type="Proteomes" id="UP000770015">
    <property type="component" value="Unassembled WGS sequence"/>
</dbReference>
<name>A0A9P8VCT4_9PEZI</name>
<dbReference type="AlphaFoldDB" id="A0A9P8VCT4"/>
<sequence>MPQLEDITYSREGTIAAVRGYYAFLTSMYLDEAQVIHPPPTGWPSIVEADPGFLRDFGKSDEVIHLLAHLPYLRSVDDSGYPRQADGAPDCELANWQDLFPPLRPMEVTREPDAEGLRIITEGPDLATVAPPHLFALTAGHRENYIMALDTQLGIVHWEEYTCPQRIARGDARMGVDYEPDSDDDVPEGEADWRYSAPAWTVEDFFEVLKDQFKQLHWLPISPWTVRSADYTELHNTKGLTKMLQDIYRQHGWPDLAVYNKAECLKAVQKAVQKAVAENYPDSACYRSR</sequence>
<accession>A0A9P8VCT4</accession>
<keyword evidence="2" id="KW-1185">Reference proteome</keyword>
<proteinExistence type="predicted"/>
<dbReference type="OrthoDB" id="5343383at2759"/>
<evidence type="ECO:0000313" key="2">
    <source>
        <dbReference type="Proteomes" id="UP000770015"/>
    </source>
</evidence>
<dbReference type="EMBL" id="JAGSXJ010000008">
    <property type="protein sequence ID" value="KAH6688894.1"/>
    <property type="molecule type" value="Genomic_DNA"/>
</dbReference>
<protein>
    <submittedName>
        <fullName evidence="1">Uncharacterized protein</fullName>
    </submittedName>
</protein>
<evidence type="ECO:0000313" key="1">
    <source>
        <dbReference type="EMBL" id="KAH6688894.1"/>
    </source>
</evidence>
<comment type="caution">
    <text evidence="1">The sequence shown here is derived from an EMBL/GenBank/DDBJ whole genome shotgun (WGS) entry which is preliminary data.</text>
</comment>
<organism evidence="1 2">
    <name type="scientific">Plectosphaerella plurivora</name>
    <dbReference type="NCBI Taxonomy" id="936078"/>
    <lineage>
        <taxon>Eukaryota</taxon>
        <taxon>Fungi</taxon>
        <taxon>Dikarya</taxon>
        <taxon>Ascomycota</taxon>
        <taxon>Pezizomycotina</taxon>
        <taxon>Sordariomycetes</taxon>
        <taxon>Hypocreomycetidae</taxon>
        <taxon>Glomerellales</taxon>
        <taxon>Plectosphaerellaceae</taxon>
        <taxon>Plectosphaerella</taxon>
    </lineage>
</organism>
<gene>
    <name evidence="1" type="ORF">F5X68DRAFT_221564</name>
</gene>
<reference evidence="1" key="1">
    <citation type="journal article" date="2021" name="Nat. Commun.">
        <title>Genetic determinants of endophytism in the Arabidopsis root mycobiome.</title>
        <authorList>
            <person name="Mesny F."/>
            <person name="Miyauchi S."/>
            <person name="Thiergart T."/>
            <person name="Pickel B."/>
            <person name="Atanasova L."/>
            <person name="Karlsson M."/>
            <person name="Huettel B."/>
            <person name="Barry K.W."/>
            <person name="Haridas S."/>
            <person name="Chen C."/>
            <person name="Bauer D."/>
            <person name="Andreopoulos W."/>
            <person name="Pangilinan J."/>
            <person name="LaButti K."/>
            <person name="Riley R."/>
            <person name="Lipzen A."/>
            <person name="Clum A."/>
            <person name="Drula E."/>
            <person name="Henrissat B."/>
            <person name="Kohler A."/>
            <person name="Grigoriev I.V."/>
            <person name="Martin F.M."/>
            <person name="Hacquard S."/>
        </authorList>
    </citation>
    <scope>NUCLEOTIDE SEQUENCE</scope>
    <source>
        <strain evidence="1">MPI-SDFR-AT-0117</strain>
    </source>
</reference>